<dbReference type="GO" id="GO:0008295">
    <property type="term" value="P:spermidine biosynthetic process"/>
    <property type="evidence" value="ECO:0007669"/>
    <property type="project" value="TreeGrafter"/>
</dbReference>
<dbReference type="EC" id="2.5.1.16" evidence="2"/>
<dbReference type="STRING" id="22663.A0A2I0JDE4"/>
<sequence length="59" mass="6680">MLCSTEGPAVDFKHPINPIDSDENLSKSKRPLRFYNREIHSAAFCLPSFAKKVIDSKTK</sequence>
<dbReference type="Proteomes" id="UP000233551">
    <property type="component" value="Unassembled WGS sequence"/>
</dbReference>
<protein>
    <recommendedName>
        <fullName evidence="2">spermidine synthase</fullName>
        <ecNumber evidence="2">2.5.1.16</ecNumber>
    </recommendedName>
</protein>
<keyword evidence="5" id="KW-1185">Reference proteome</keyword>
<dbReference type="PANTHER" id="PTHR11558">
    <property type="entry name" value="SPERMIDINE/SPERMINE SYNTHASE"/>
    <property type="match status" value="1"/>
</dbReference>
<evidence type="ECO:0000313" key="5">
    <source>
        <dbReference type="Proteomes" id="UP000233551"/>
    </source>
</evidence>
<dbReference type="GO" id="GO:0004766">
    <property type="term" value="F:spermidine synthase activity"/>
    <property type="evidence" value="ECO:0007669"/>
    <property type="project" value="UniProtKB-EC"/>
</dbReference>
<evidence type="ECO:0000313" key="4">
    <source>
        <dbReference type="EMBL" id="PKI53950.1"/>
    </source>
</evidence>
<gene>
    <name evidence="4" type="ORF">CRG98_025652</name>
</gene>
<evidence type="ECO:0000256" key="1">
    <source>
        <dbReference type="ARBA" id="ARBA00005123"/>
    </source>
</evidence>
<comment type="caution">
    <text evidence="4">The sequence shown here is derived from an EMBL/GenBank/DDBJ whole genome shotgun (WGS) entry which is preliminary data.</text>
</comment>
<dbReference type="InterPro" id="IPR001045">
    <property type="entry name" value="Spermi_synthase"/>
</dbReference>
<dbReference type="GO" id="GO:0005829">
    <property type="term" value="C:cytosol"/>
    <property type="evidence" value="ECO:0007669"/>
    <property type="project" value="TreeGrafter"/>
</dbReference>
<accession>A0A2I0JDE4</accession>
<reference evidence="4 5" key="1">
    <citation type="submission" date="2017-11" db="EMBL/GenBank/DDBJ databases">
        <title>De-novo sequencing of pomegranate (Punica granatum L.) genome.</title>
        <authorList>
            <person name="Akparov Z."/>
            <person name="Amiraslanov A."/>
            <person name="Hajiyeva S."/>
            <person name="Abbasov M."/>
            <person name="Kaur K."/>
            <person name="Hamwieh A."/>
            <person name="Solovyev V."/>
            <person name="Salamov A."/>
            <person name="Braich B."/>
            <person name="Kosarev P."/>
            <person name="Mahmoud A."/>
            <person name="Hajiyev E."/>
            <person name="Babayeva S."/>
            <person name="Izzatullayeva V."/>
            <person name="Mammadov A."/>
            <person name="Mammadov A."/>
            <person name="Sharifova S."/>
            <person name="Ojaghi J."/>
            <person name="Eynullazada K."/>
            <person name="Bayramov B."/>
            <person name="Abdulazimova A."/>
            <person name="Shahmuradov I."/>
        </authorList>
    </citation>
    <scope>NUCLEOTIDE SEQUENCE [LARGE SCALE GENOMIC DNA]</scope>
    <source>
        <strain evidence="5">cv. AG2017</strain>
        <tissue evidence="4">Leaf</tissue>
    </source>
</reference>
<name>A0A2I0JDE4_PUNGR</name>
<comment type="catalytic activity">
    <reaction evidence="3">
        <text>S-adenosyl 3-(methylsulfanyl)propylamine + putrescine = S-methyl-5'-thioadenosine + spermidine + H(+)</text>
        <dbReference type="Rhea" id="RHEA:12721"/>
        <dbReference type="ChEBI" id="CHEBI:15378"/>
        <dbReference type="ChEBI" id="CHEBI:17509"/>
        <dbReference type="ChEBI" id="CHEBI:57443"/>
        <dbReference type="ChEBI" id="CHEBI:57834"/>
        <dbReference type="ChEBI" id="CHEBI:326268"/>
        <dbReference type="EC" id="2.5.1.16"/>
    </reaction>
</comment>
<organism evidence="4 5">
    <name type="scientific">Punica granatum</name>
    <name type="common">Pomegranate</name>
    <dbReference type="NCBI Taxonomy" id="22663"/>
    <lineage>
        <taxon>Eukaryota</taxon>
        <taxon>Viridiplantae</taxon>
        <taxon>Streptophyta</taxon>
        <taxon>Embryophyta</taxon>
        <taxon>Tracheophyta</taxon>
        <taxon>Spermatophyta</taxon>
        <taxon>Magnoliopsida</taxon>
        <taxon>eudicotyledons</taxon>
        <taxon>Gunneridae</taxon>
        <taxon>Pentapetalae</taxon>
        <taxon>rosids</taxon>
        <taxon>malvids</taxon>
        <taxon>Myrtales</taxon>
        <taxon>Lythraceae</taxon>
        <taxon>Punica</taxon>
    </lineage>
</organism>
<dbReference type="EMBL" id="PGOL01001822">
    <property type="protein sequence ID" value="PKI53950.1"/>
    <property type="molecule type" value="Genomic_DNA"/>
</dbReference>
<dbReference type="InterPro" id="IPR029063">
    <property type="entry name" value="SAM-dependent_MTases_sf"/>
</dbReference>
<dbReference type="AlphaFoldDB" id="A0A2I0JDE4"/>
<dbReference type="Gene3D" id="3.40.50.150">
    <property type="entry name" value="Vaccinia Virus protein VP39"/>
    <property type="match status" value="1"/>
</dbReference>
<proteinExistence type="predicted"/>
<evidence type="ECO:0000256" key="2">
    <source>
        <dbReference type="ARBA" id="ARBA00012455"/>
    </source>
</evidence>
<comment type="pathway">
    <text evidence="1">Amine and polyamine biosynthesis; spermidine biosynthesis; spermidine from putrescine: step 1/1.</text>
</comment>
<evidence type="ECO:0000256" key="3">
    <source>
        <dbReference type="ARBA" id="ARBA00049307"/>
    </source>
</evidence>
<dbReference type="PANTHER" id="PTHR11558:SF11">
    <property type="entry name" value="SPERMIDINE SYNTHASE"/>
    <property type="match status" value="1"/>
</dbReference>